<protein>
    <recommendedName>
        <fullName evidence="2">F-box domain-containing protein</fullName>
    </recommendedName>
</protein>
<dbReference type="PANTHER" id="PTHR31672">
    <property type="entry name" value="BNACNNG10540D PROTEIN"/>
    <property type="match status" value="1"/>
</dbReference>
<evidence type="ECO:0000256" key="1">
    <source>
        <dbReference type="SAM" id="MobiDB-lite"/>
    </source>
</evidence>
<dbReference type="Proteomes" id="UP000029121">
    <property type="component" value="Unassembled WGS sequence"/>
</dbReference>
<dbReference type="InterPro" id="IPR001810">
    <property type="entry name" value="F-box_dom"/>
</dbReference>
<feature type="region of interest" description="Disordered" evidence="1">
    <location>
        <begin position="45"/>
        <end position="195"/>
    </location>
</feature>
<dbReference type="InterPro" id="IPR036047">
    <property type="entry name" value="F-box-like_dom_sf"/>
</dbReference>
<dbReference type="OrthoDB" id="1867629at2759"/>
<feature type="domain" description="F-box" evidence="2">
    <location>
        <begin position="285"/>
        <end position="325"/>
    </location>
</feature>
<dbReference type="AlphaFoldDB" id="R0IB50"/>
<evidence type="ECO:0000313" key="4">
    <source>
        <dbReference type="Proteomes" id="UP000029121"/>
    </source>
</evidence>
<organism evidence="3 4">
    <name type="scientific">Capsella rubella</name>
    <dbReference type="NCBI Taxonomy" id="81985"/>
    <lineage>
        <taxon>Eukaryota</taxon>
        <taxon>Viridiplantae</taxon>
        <taxon>Streptophyta</taxon>
        <taxon>Embryophyta</taxon>
        <taxon>Tracheophyta</taxon>
        <taxon>Spermatophyta</taxon>
        <taxon>Magnoliopsida</taxon>
        <taxon>eudicotyledons</taxon>
        <taxon>Gunneridae</taxon>
        <taxon>Pentapetalae</taxon>
        <taxon>rosids</taxon>
        <taxon>malvids</taxon>
        <taxon>Brassicales</taxon>
        <taxon>Brassicaceae</taxon>
        <taxon>Camelineae</taxon>
        <taxon>Capsella</taxon>
    </lineage>
</organism>
<proteinExistence type="predicted"/>
<dbReference type="eggNOG" id="ENOG502S1ZX">
    <property type="taxonomic scope" value="Eukaryota"/>
</dbReference>
<gene>
    <name evidence="3" type="ORF">CARUB_v10021338mg</name>
</gene>
<feature type="region of interest" description="Disordered" evidence="1">
    <location>
        <begin position="1"/>
        <end position="32"/>
    </location>
</feature>
<dbReference type="EMBL" id="KB870806">
    <property type="protein sequence ID" value="EOA33848.1"/>
    <property type="molecule type" value="Genomic_DNA"/>
</dbReference>
<evidence type="ECO:0000313" key="3">
    <source>
        <dbReference type="EMBL" id="EOA33848.1"/>
    </source>
</evidence>
<dbReference type="PANTHER" id="PTHR31672:SF13">
    <property type="entry name" value="F-BOX PROTEIN CPR30-LIKE"/>
    <property type="match status" value="1"/>
</dbReference>
<evidence type="ECO:0000259" key="2">
    <source>
        <dbReference type="SMART" id="SM00256"/>
    </source>
</evidence>
<dbReference type="SMART" id="SM00256">
    <property type="entry name" value="FBOX"/>
    <property type="match status" value="1"/>
</dbReference>
<sequence>MEESKSHEKGKITSSSETGRRRSNEREFQSWRAREKRRDEYYDIGTSSLMSHRKHNISWSSSLSEREEKGIKDTRRRDIQSWRAREKRRSNEKEFQSWRAREKRRSDEREFQSWRAREKRRSDEREFQSWRARQKRRSDEREFQSWRAREKRRSDEREFQSWRARQKRRSDEREFQSWRAREKRRSDEREFQSWRAREKRRSNEREFESWRAREKRRDEYDGASSWKRKSNEKDKISWSLWSQRERRTKDTRWRRSDETREDASSSRKIIERGSKRRRKSTDEILNHDVLEEVMLRLPVKSLLRFQTVSKQWRLMITSMYFKERHMLHQKTQEPKVVCLYCNRSYRKFAVKTMRLEWSSACLVEEEEGYHISDDKGTPTRTVIWTPSSSIDGLVCFYSSTREITVTNPATRWSYKLPRANIQIEKEKNDSEFPFPGFGKDYVTGTYKIVWLHNTNKYDTTLACEIFDFGVKQWRQVTPPLPDHRLSNNNLPTFANGWLYWVHLDPTKLIAFDLHMEMFRVIPNPIIETLSSSSVVDMDFGSIVDDRRLVWALETTRDGMQHVWRLTNHNTGGALLKMDKMFSIDLNKINPTYYMHPDNSKLFHLEAISKNGNKVMLFEQFQDPLIFQPLNSTYHILSCSPLGEDLLIPFFPSLVSPFMN</sequence>
<dbReference type="KEGG" id="crb:17894325"/>
<name>R0IB50_9BRAS</name>
<feature type="compositionally biased region" description="Basic and acidic residues" evidence="1">
    <location>
        <begin position="1"/>
        <end position="11"/>
    </location>
</feature>
<feature type="compositionally biased region" description="Basic and acidic residues" evidence="1">
    <location>
        <begin position="169"/>
        <end position="195"/>
    </location>
</feature>
<reference evidence="4" key="1">
    <citation type="journal article" date="2013" name="Nat. Genet.">
        <title>The Capsella rubella genome and the genomic consequences of rapid mating system evolution.</title>
        <authorList>
            <person name="Slotte T."/>
            <person name="Hazzouri K.M."/>
            <person name="Agren J.A."/>
            <person name="Koenig D."/>
            <person name="Maumus F."/>
            <person name="Guo Y.L."/>
            <person name="Steige K."/>
            <person name="Platts A.E."/>
            <person name="Escobar J.S."/>
            <person name="Newman L.K."/>
            <person name="Wang W."/>
            <person name="Mandakova T."/>
            <person name="Vello E."/>
            <person name="Smith L.M."/>
            <person name="Henz S.R."/>
            <person name="Steffen J."/>
            <person name="Takuno S."/>
            <person name="Brandvain Y."/>
            <person name="Coop G."/>
            <person name="Andolfatto P."/>
            <person name="Hu T.T."/>
            <person name="Blanchette M."/>
            <person name="Clark R.M."/>
            <person name="Quesneville H."/>
            <person name="Nordborg M."/>
            <person name="Gaut B.S."/>
            <person name="Lysak M.A."/>
            <person name="Jenkins J."/>
            <person name="Grimwood J."/>
            <person name="Chapman J."/>
            <person name="Prochnik S."/>
            <person name="Shu S."/>
            <person name="Rokhsar D."/>
            <person name="Schmutz J."/>
            <person name="Weigel D."/>
            <person name="Wright S.I."/>
        </authorList>
    </citation>
    <scope>NUCLEOTIDE SEQUENCE [LARGE SCALE GENOMIC DNA]</scope>
    <source>
        <strain evidence="4">cv. Monte Gargano</strain>
    </source>
</reference>
<keyword evidence="4" id="KW-1185">Reference proteome</keyword>
<dbReference type="InterPro" id="IPR050796">
    <property type="entry name" value="SCF_F-box_component"/>
</dbReference>
<feature type="compositionally biased region" description="Basic and acidic residues" evidence="1">
    <location>
        <begin position="137"/>
        <end position="160"/>
    </location>
</feature>
<accession>R0IB50</accession>
<dbReference type="SUPFAM" id="SSF81383">
    <property type="entry name" value="F-box domain"/>
    <property type="match status" value="1"/>
</dbReference>
<feature type="compositionally biased region" description="Basic and acidic residues" evidence="1">
    <location>
        <begin position="18"/>
        <end position="32"/>
    </location>
</feature>
<dbReference type="Pfam" id="PF00646">
    <property type="entry name" value="F-box"/>
    <property type="match status" value="1"/>
</dbReference>
<feature type="compositionally biased region" description="Basic and acidic residues" evidence="1">
    <location>
        <begin position="64"/>
        <end position="128"/>
    </location>
</feature>